<dbReference type="InterPro" id="IPR006597">
    <property type="entry name" value="Sel1-like"/>
</dbReference>
<evidence type="ECO:0000313" key="1">
    <source>
        <dbReference type="EMBL" id="CDG33559.1"/>
    </source>
</evidence>
<dbReference type="PANTHER" id="PTHR11102">
    <property type="entry name" value="SEL-1-LIKE PROTEIN"/>
    <property type="match status" value="1"/>
</dbReference>
<dbReference type="SUPFAM" id="SSF81901">
    <property type="entry name" value="HCP-like"/>
    <property type="match status" value="3"/>
</dbReference>
<dbReference type="AlphaFoldDB" id="A0A7U7J0Q0"/>
<proteinExistence type="predicted"/>
<comment type="caution">
    <text evidence="1">The sequence shown here is derived from an EMBL/GenBank/DDBJ whole genome shotgun (WGS) entry which is preliminary data.</text>
</comment>
<accession>A0A7U7J0Q0</accession>
<dbReference type="EMBL" id="CBLY010000005">
    <property type="protein sequence ID" value="CDG33559.1"/>
    <property type="molecule type" value="Genomic_DNA"/>
</dbReference>
<dbReference type="InterPro" id="IPR011990">
    <property type="entry name" value="TPR-like_helical_dom_sf"/>
</dbReference>
<dbReference type="InterPro" id="IPR050767">
    <property type="entry name" value="Sel1_AlgK"/>
</dbReference>
<organism evidence="1 2">
    <name type="scientific">Parasaccharibacter apium</name>
    <dbReference type="NCBI Taxonomy" id="1510841"/>
    <lineage>
        <taxon>Bacteria</taxon>
        <taxon>Pseudomonadati</taxon>
        <taxon>Pseudomonadota</taxon>
        <taxon>Alphaproteobacteria</taxon>
        <taxon>Acetobacterales</taxon>
        <taxon>Acetobacteraceae</taxon>
        <taxon>Parasaccharibacter</taxon>
    </lineage>
</organism>
<evidence type="ECO:0000313" key="2">
    <source>
        <dbReference type="Proteomes" id="UP000027590"/>
    </source>
</evidence>
<sequence length="611" mass="65583">MAMARRLAIFDTKARRLARATRLLEEGKTPQAFSLFAKLANAGVPEAAYRVGQCYLSGQGTPSSLEEGARWTFVAAEAGLGEASFTLATLFAMGVPDGFDPARTVPAGSGLYERFDTDAMDAHKPDFARARIWAEKSAAAGHVEAQALLGHIFNHGPDDLQDRQAARHWYGEAVRGGSLQGALGLGLILLDEAEDDSQRAQAVELLQQAAEGGIGLANAAMGWIYEHGASGQARDAGKSASHYLKAAEQNIPSAQARYGLMLLKGVGVEVNVIQGESWLRRAAYGGDAEAAALLGDLYIRGEELLRRPMEAARWYQLAAEQHHTPAARVLAVLYLTGTGVPRDERKAAQWFNHAAMLGDHMADADLGNLVLAGVTRPEDEQRSLQQRLRQQAEGGNLLGAFNLGVCLAQGVGGTADETEAFYWLGLAREGVVNAQYWYGRMLFEGRGVAQNREDGFLWMDKAARQGMPEACASVAQLLVTGQVGGSRDHARALELYQKAAEAGLPEAYFSLGAMHGGGHDVPVDLERARECFEEAAQRGHGLAQMMLGRYLLRGLGGPENGEQARYWLGQAARQGIEQAQTLLDSLADPSAEASQDPALMDMAAVETGISR</sequence>
<dbReference type="Gene3D" id="1.25.40.10">
    <property type="entry name" value="Tetratricopeptide repeat domain"/>
    <property type="match status" value="3"/>
</dbReference>
<evidence type="ECO:0008006" key="3">
    <source>
        <dbReference type="Google" id="ProtNLM"/>
    </source>
</evidence>
<dbReference type="SMART" id="SM00671">
    <property type="entry name" value="SEL1"/>
    <property type="match status" value="12"/>
</dbReference>
<gene>
    <name evidence="1" type="ORF">SACS_0821</name>
</gene>
<reference evidence="1 2" key="2">
    <citation type="journal article" date="2014" name="PLoS ONE">
        <title>Evolution of mitochondria reconstructed from the energy metabolism of living bacteria.</title>
        <authorList>
            <person name="Degli Esposti M."/>
            <person name="Chouaia B."/>
            <person name="Comandatore F."/>
            <person name="Crotti E."/>
            <person name="Sassera D."/>
            <person name="Lievens P.M."/>
            <person name="Daffonchio D."/>
            <person name="Bandi C."/>
        </authorList>
    </citation>
    <scope>NUCLEOTIDE SEQUENCE [LARGE SCALE GENOMIC DNA]</scope>
    <source>
        <strain evidence="2">AM169</strain>
    </source>
</reference>
<dbReference type="Proteomes" id="UP000027590">
    <property type="component" value="Unassembled WGS sequence"/>
</dbReference>
<protein>
    <recommendedName>
        <fullName evidence="3">Sel1 repeat family protein</fullName>
    </recommendedName>
</protein>
<reference evidence="1 2" key="1">
    <citation type="journal article" date="2014" name="Genome Biol. Evol.">
        <title>Acetic acid bacteria genomes reveal functional traits for adaptation to life in insect guts.</title>
        <authorList>
            <person name="Chouaia B."/>
            <person name="Gaiarsa S."/>
            <person name="Crotti E."/>
            <person name="Comandatore F."/>
            <person name="Degli Esposti M."/>
            <person name="Ricci I."/>
            <person name="Alma A."/>
            <person name="Favia G."/>
            <person name="Bandi C."/>
            <person name="Daffonchio D."/>
        </authorList>
    </citation>
    <scope>NUCLEOTIDE SEQUENCE [LARGE SCALE GENOMIC DNA]</scope>
    <source>
        <strain evidence="2">AM169</strain>
    </source>
</reference>
<dbReference type="PANTHER" id="PTHR11102:SF160">
    <property type="entry name" value="ERAD-ASSOCIATED E3 UBIQUITIN-PROTEIN LIGASE COMPONENT HRD3"/>
    <property type="match status" value="1"/>
</dbReference>
<dbReference type="Pfam" id="PF08238">
    <property type="entry name" value="Sel1"/>
    <property type="match status" value="13"/>
</dbReference>
<name>A0A7U7J0Q0_9PROT</name>